<gene>
    <name evidence="1" type="ORF">KSB_91800</name>
</gene>
<proteinExistence type="predicted"/>
<reference evidence="1 2" key="1">
    <citation type="journal article" date="2021" name="Int. J. Syst. Evol. Microbiol.">
        <title>Reticulibacter mediterranei gen. nov., sp. nov., within the new family Reticulibacteraceae fam. nov., and Ktedonospora formicarum gen. nov., sp. nov., Ktedonobacter robiniae sp. nov., Dictyobacter formicarum sp. nov. and Dictyobacter arantiisoli sp. nov., belonging to the class Ktedonobacteria.</title>
        <authorList>
            <person name="Yabe S."/>
            <person name="Zheng Y."/>
            <person name="Wang C.M."/>
            <person name="Sakai Y."/>
            <person name="Abe K."/>
            <person name="Yokota A."/>
            <person name="Donadio S."/>
            <person name="Cavaletti L."/>
            <person name="Monciardini P."/>
        </authorList>
    </citation>
    <scope>NUCLEOTIDE SEQUENCE [LARGE SCALE GENOMIC DNA]</scope>
    <source>
        <strain evidence="1 2">SOSP1-30</strain>
    </source>
</reference>
<sequence>MATSSPYPTNRKGLFRQHLAGALLHVDAGKERKLLPMHTERKIVLREEGKDMEASEILGRGMIVMRSVFLWLSYSTPGICPVKWHDIPWHTSGACAAGNVQ</sequence>
<organism evidence="1 2">
    <name type="scientific">Ktedonobacter robiniae</name>
    <dbReference type="NCBI Taxonomy" id="2778365"/>
    <lineage>
        <taxon>Bacteria</taxon>
        <taxon>Bacillati</taxon>
        <taxon>Chloroflexota</taxon>
        <taxon>Ktedonobacteria</taxon>
        <taxon>Ktedonobacterales</taxon>
        <taxon>Ktedonobacteraceae</taxon>
        <taxon>Ktedonobacter</taxon>
    </lineage>
</organism>
<comment type="caution">
    <text evidence="1">The sequence shown here is derived from an EMBL/GenBank/DDBJ whole genome shotgun (WGS) entry which is preliminary data.</text>
</comment>
<dbReference type="Proteomes" id="UP000654345">
    <property type="component" value="Unassembled WGS sequence"/>
</dbReference>
<name>A0ABQ3V786_9CHLR</name>
<protein>
    <submittedName>
        <fullName evidence="1">Uncharacterized protein</fullName>
    </submittedName>
</protein>
<accession>A0ABQ3V786</accession>
<evidence type="ECO:0000313" key="1">
    <source>
        <dbReference type="EMBL" id="GHO60705.1"/>
    </source>
</evidence>
<dbReference type="EMBL" id="BNJG01000006">
    <property type="protein sequence ID" value="GHO60705.1"/>
    <property type="molecule type" value="Genomic_DNA"/>
</dbReference>
<evidence type="ECO:0000313" key="2">
    <source>
        <dbReference type="Proteomes" id="UP000654345"/>
    </source>
</evidence>
<keyword evidence="2" id="KW-1185">Reference proteome</keyword>